<dbReference type="GO" id="GO:0005886">
    <property type="term" value="C:plasma membrane"/>
    <property type="evidence" value="ECO:0007669"/>
    <property type="project" value="UniProtKB-SubCell"/>
</dbReference>
<keyword evidence="3" id="KW-1003">Cell membrane</keyword>
<feature type="transmembrane region" description="Helical" evidence="7">
    <location>
        <begin position="340"/>
        <end position="364"/>
    </location>
</feature>
<dbReference type="OrthoDB" id="9770347at2"/>
<feature type="transmembrane region" description="Helical" evidence="7">
    <location>
        <begin position="193"/>
        <end position="214"/>
    </location>
</feature>
<evidence type="ECO:0000313" key="9">
    <source>
        <dbReference type="Proteomes" id="UP000199283"/>
    </source>
</evidence>
<feature type="transmembrane region" description="Helical" evidence="7">
    <location>
        <begin position="65"/>
        <end position="91"/>
    </location>
</feature>
<comment type="subcellular location">
    <subcellularLocation>
        <location evidence="1">Cell membrane</location>
        <topology evidence="1">Multi-pass membrane protein</topology>
    </subcellularLocation>
</comment>
<feature type="transmembrane region" description="Helical" evidence="7">
    <location>
        <begin position="129"/>
        <end position="148"/>
    </location>
</feature>
<evidence type="ECO:0000256" key="3">
    <source>
        <dbReference type="ARBA" id="ARBA00022475"/>
    </source>
</evidence>
<keyword evidence="5 7" id="KW-1133">Transmembrane helix</keyword>
<sequence>MSTPADIAKPSTLGPADDYHPHLTTGRSASAIVGVLWSSLQTLIPTVSSAVVFFVSAMFLSPADFGLVGLASSIVISVVAFSPLAFGEALIQRRTLLKSHADSVFWLTAGFGVLAFIPFVFGADLISKLIGDPAIAIILPVLALRIPLDLASAVPNAMIVRSMKFKLIAMRTAVATMVSVVICLTMLVAGFGYWALVGSQVTASLVTCAMAYWVSGWKPGLSVTWTALRDVFGNGAFLSGDRMLSTIKLDHLVLGMFGGTVILGLFLFAQRIFSMLTQLIGGALSSVTFALLSALQDDADKSTQAFEIASFVSAAVSLPMFVALAIVAQDLLAVMLDEKWAGAAFAVQAFSVVGVLAGIGVVQAALIKSQGKPQWWFYYQLVQQTTSVAVILLTYRFGLPTLMIVLVAKTVLFWPVSVAMTARLLKRSAWSYLASFQNPMVATALMASAMIAVPSVFPDLGQATRLGLQLALAVVIYCPAILLLSRARMRELRSFLPTKGNTTA</sequence>
<reference evidence="8 9" key="1">
    <citation type="submission" date="2016-10" db="EMBL/GenBank/DDBJ databases">
        <authorList>
            <person name="de Groot N.N."/>
        </authorList>
    </citation>
    <scope>NUCLEOTIDE SEQUENCE [LARGE SCALE GENOMIC DNA]</scope>
    <source>
        <strain evidence="8 9">DSM 14858</strain>
    </source>
</reference>
<accession>A0A1H7SCD7</accession>
<feature type="transmembrane region" description="Helical" evidence="7">
    <location>
        <begin position="466"/>
        <end position="484"/>
    </location>
</feature>
<evidence type="ECO:0000256" key="7">
    <source>
        <dbReference type="SAM" id="Phobius"/>
    </source>
</evidence>
<feature type="transmembrane region" description="Helical" evidence="7">
    <location>
        <begin position="168"/>
        <end position="187"/>
    </location>
</feature>
<organism evidence="8 9">
    <name type="scientific">Jannaschia helgolandensis</name>
    <dbReference type="NCBI Taxonomy" id="188906"/>
    <lineage>
        <taxon>Bacteria</taxon>
        <taxon>Pseudomonadati</taxon>
        <taxon>Pseudomonadota</taxon>
        <taxon>Alphaproteobacteria</taxon>
        <taxon>Rhodobacterales</taxon>
        <taxon>Roseobacteraceae</taxon>
        <taxon>Jannaschia</taxon>
    </lineage>
</organism>
<keyword evidence="6 7" id="KW-0472">Membrane</keyword>
<feature type="transmembrane region" description="Helical" evidence="7">
    <location>
        <begin position="103"/>
        <end position="123"/>
    </location>
</feature>
<evidence type="ECO:0000256" key="4">
    <source>
        <dbReference type="ARBA" id="ARBA00022692"/>
    </source>
</evidence>
<dbReference type="PANTHER" id="PTHR30250:SF10">
    <property type="entry name" value="LIPOPOLYSACCHARIDE BIOSYNTHESIS PROTEIN WZXC"/>
    <property type="match status" value="1"/>
</dbReference>
<keyword evidence="9" id="KW-1185">Reference proteome</keyword>
<keyword evidence="4 7" id="KW-0812">Transmembrane</keyword>
<name>A0A1H7SCD7_9RHOB</name>
<dbReference type="AlphaFoldDB" id="A0A1H7SCD7"/>
<feature type="transmembrane region" description="Helical" evidence="7">
    <location>
        <begin position="35"/>
        <end position="59"/>
    </location>
</feature>
<gene>
    <name evidence="8" type="ORF">SAMN04488526_3271</name>
</gene>
<feature type="transmembrane region" description="Helical" evidence="7">
    <location>
        <begin position="432"/>
        <end position="454"/>
    </location>
</feature>
<feature type="transmembrane region" description="Helical" evidence="7">
    <location>
        <begin position="401"/>
        <end position="420"/>
    </location>
</feature>
<evidence type="ECO:0000256" key="1">
    <source>
        <dbReference type="ARBA" id="ARBA00004651"/>
    </source>
</evidence>
<proteinExistence type="inferred from homology"/>
<evidence type="ECO:0000256" key="5">
    <source>
        <dbReference type="ARBA" id="ARBA00022989"/>
    </source>
</evidence>
<dbReference type="InterPro" id="IPR050833">
    <property type="entry name" value="Poly_Biosynth_Transport"/>
</dbReference>
<dbReference type="EMBL" id="FNZQ01000008">
    <property type="protein sequence ID" value="SEL69404.1"/>
    <property type="molecule type" value="Genomic_DNA"/>
</dbReference>
<dbReference type="Proteomes" id="UP000199283">
    <property type="component" value="Unassembled WGS sequence"/>
</dbReference>
<comment type="similarity">
    <text evidence="2">Belongs to the polysaccharide synthase family.</text>
</comment>
<feature type="transmembrane region" description="Helical" evidence="7">
    <location>
        <begin position="308"/>
        <end position="328"/>
    </location>
</feature>
<dbReference type="PANTHER" id="PTHR30250">
    <property type="entry name" value="PST FAMILY PREDICTED COLANIC ACID TRANSPORTER"/>
    <property type="match status" value="1"/>
</dbReference>
<evidence type="ECO:0000256" key="6">
    <source>
        <dbReference type="ARBA" id="ARBA00023136"/>
    </source>
</evidence>
<feature type="transmembrane region" description="Helical" evidence="7">
    <location>
        <begin position="252"/>
        <end position="269"/>
    </location>
</feature>
<feature type="transmembrane region" description="Helical" evidence="7">
    <location>
        <begin position="376"/>
        <end position="395"/>
    </location>
</feature>
<protein>
    <submittedName>
        <fullName evidence="8">Membrane protein involved in the export of O-antigen and teichoic acid</fullName>
    </submittedName>
</protein>
<dbReference type="Pfam" id="PF13440">
    <property type="entry name" value="Polysacc_synt_3"/>
    <property type="match status" value="1"/>
</dbReference>
<evidence type="ECO:0000256" key="2">
    <source>
        <dbReference type="ARBA" id="ARBA00007430"/>
    </source>
</evidence>
<dbReference type="RefSeq" id="WP_092764786.1">
    <property type="nucleotide sequence ID" value="NZ_FNZQ01000008.1"/>
</dbReference>
<evidence type="ECO:0000313" key="8">
    <source>
        <dbReference type="EMBL" id="SEL69404.1"/>
    </source>
</evidence>
<dbReference type="CDD" id="cd13127">
    <property type="entry name" value="MATE_tuaB_like"/>
    <property type="match status" value="1"/>
</dbReference>
<feature type="transmembrane region" description="Helical" evidence="7">
    <location>
        <begin position="275"/>
        <end position="296"/>
    </location>
</feature>
<dbReference type="STRING" id="188906.SAMN04488526_3271"/>